<dbReference type="EMBL" id="JACAZH010000011">
    <property type="protein sequence ID" value="KAF7354531.1"/>
    <property type="molecule type" value="Genomic_DNA"/>
</dbReference>
<comment type="caution">
    <text evidence="1">The sequence shown here is derived from an EMBL/GenBank/DDBJ whole genome shotgun (WGS) entry which is preliminary data.</text>
</comment>
<keyword evidence="2" id="KW-1185">Reference proteome</keyword>
<organism evidence="1 2">
    <name type="scientific">Mycena sanguinolenta</name>
    <dbReference type="NCBI Taxonomy" id="230812"/>
    <lineage>
        <taxon>Eukaryota</taxon>
        <taxon>Fungi</taxon>
        <taxon>Dikarya</taxon>
        <taxon>Basidiomycota</taxon>
        <taxon>Agaricomycotina</taxon>
        <taxon>Agaricomycetes</taxon>
        <taxon>Agaricomycetidae</taxon>
        <taxon>Agaricales</taxon>
        <taxon>Marasmiineae</taxon>
        <taxon>Mycenaceae</taxon>
        <taxon>Mycena</taxon>
    </lineage>
</organism>
<sequence length="279" mass="30993">MALDLTDPGQRQLAMDRLAVGVGPVLGRHASVVMKQIRHARVDELQRHRAAARQRALKQIPNNSSAAENDVHTAMSPEVFEGIKTSTSPNRLPFVLPSNIIRSLKARKTGPRIVDDNVTVALAEHMLNAFKAGHGHPLDLWKSPPVVDSSSEDDDEWDPNGGLPYCPRRKINWRVANALSMITLTIGQLERDQRAEERRLRAERYAPWPHIRVAMHSVLAEVVAVGAVKKLLERDEIGPAPLGFCYVQVKDQVYLASEDGDGSMVYVGEADRVVVCRRN</sequence>
<reference evidence="1" key="1">
    <citation type="submission" date="2020-05" db="EMBL/GenBank/DDBJ databases">
        <title>Mycena genomes resolve the evolution of fungal bioluminescence.</title>
        <authorList>
            <person name="Tsai I.J."/>
        </authorList>
    </citation>
    <scope>NUCLEOTIDE SEQUENCE</scope>
    <source>
        <strain evidence="1">160909Yilan</strain>
    </source>
</reference>
<gene>
    <name evidence="1" type="ORF">MSAN_01365500</name>
</gene>
<name>A0A8H6Y9X4_9AGAR</name>
<dbReference type="Proteomes" id="UP000623467">
    <property type="component" value="Unassembled WGS sequence"/>
</dbReference>
<evidence type="ECO:0000313" key="1">
    <source>
        <dbReference type="EMBL" id="KAF7354531.1"/>
    </source>
</evidence>
<protein>
    <submittedName>
        <fullName evidence="1">Uncharacterized protein</fullName>
    </submittedName>
</protein>
<evidence type="ECO:0000313" key="2">
    <source>
        <dbReference type="Proteomes" id="UP000623467"/>
    </source>
</evidence>
<accession>A0A8H6Y9X4</accession>
<dbReference type="AlphaFoldDB" id="A0A8H6Y9X4"/>
<dbReference type="OrthoDB" id="3067519at2759"/>
<proteinExistence type="predicted"/>